<sequence>MIKTTSLTACLLLAVVTAFAQITFPSGGPNRKASVSQYIGNTEVRIDYNRPIVNGREGKIWGGLVHYGFADLHYGTSKAAPWRAGANENTTFTFSTDVSIEGQPLKAGKYGFFIAMGPEKATIIFSNVSTAWGSFYYDSKDDALRVEVPVAKLNESVERLQYVFSDETDDAAIVSLQWEKVKVPFKISVDLEKEQIAAFRREFNSGIFYRYWQNMQMAANYCLMHNINIDEAIGWAERSINTYFGEKNFVTLSTYAGLLEKKGMKQKADSVMKKAYPLATTLQLYSYGRTLENQKRTAEAIAIYKMNYEKTPDDLYACMGITRGYALQGNTKEALKYANKTLPLAKDTYYKGYSEEIVAKLQAGKPL</sequence>
<keyword evidence="3" id="KW-1185">Reference proteome</keyword>
<evidence type="ECO:0000313" key="2">
    <source>
        <dbReference type="EMBL" id="SHG73824.1"/>
    </source>
</evidence>
<dbReference type="InterPro" id="IPR021314">
    <property type="entry name" value="DUF2911"/>
</dbReference>
<keyword evidence="1" id="KW-0732">Signal</keyword>
<proteinExistence type="predicted"/>
<dbReference type="SUPFAM" id="SSF81901">
    <property type="entry name" value="HCP-like"/>
    <property type="match status" value="1"/>
</dbReference>
<dbReference type="AlphaFoldDB" id="A0A1M5M917"/>
<dbReference type="InterPro" id="IPR011990">
    <property type="entry name" value="TPR-like_helical_dom_sf"/>
</dbReference>
<feature type="signal peptide" evidence="1">
    <location>
        <begin position="1"/>
        <end position="20"/>
    </location>
</feature>
<reference evidence="2 3" key="1">
    <citation type="submission" date="2016-11" db="EMBL/GenBank/DDBJ databases">
        <authorList>
            <person name="Jaros S."/>
            <person name="Januszkiewicz K."/>
            <person name="Wedrychowicz H."/>
        </authorList>
    </citation>
    <scope>NUCLEOTIDE SEQUENCE [LARGE SCALE GENOMIC DNA]</scope>
    <source>
        <strain evidence="2 3">DSM 24574</strain>
    </source>
</reference>
<dbReference type="RefSeq" id="WP_073132615.1">
    <property type="nucleotide sequence ID" value="NZ_FQWQ01000001.1"/>
</dbReference>
<dbReference type="EMBL" id="FQWQ01000001">
    <property type="protein sequence ID" value="SHG73824.1"/>
    <property type="molecule type" value="Genomic_DNA"/>
</dbReference>
<protein>
    <submittedName>
        <fullName evidence="2">Uncharacterized protein</fullName>
    </submittedName>
</protein>
<evidence type="ECO:0000313" key="3">
    <source>
        <dbReference type="Proteomes" id="UP000184212"/>
    </source>
</evidence>
<name>A0A1M5M917_9BACT</name>
<organism evidence="2 3">
    <name type="scientific">Chryseolinea serpens</name>
    <dbReference type="NCBI Taxonomy" id="947013"/>
    <lineage>
        <taxon>Bacteria</taxon>
        <taxon>Pseudomonadati</taxon>
        <taxon>Bacteroidota</taxon>
        <taxon>Cytophagia</taxon>
        <taxon>Cytophagales</taxon>
        <taxon>Fulvivirgaceae</taxon>
        <taxon>Chryseolinea</taxon>
    </lineage>
</organism>
<evidence type="ECO:0000256" key="1">
    <source>
        <dbReference type="SAM" id="SignalP"/>
    </source>
</evidence>
<dbReference type="STRING" id="947013.SAMN04488109_1625"/>
<dbReference type="OrthoDB" id="195456at2"/>
<dbReference type="Pfam" id="PF11138">
    <property type="entry name" value="DUF2911"/>
    <property type="match status" value="1"/>
</dbReference>
<feature type="chain" id="PRO_5009912248" evidence="1">
    <location>
        <begin position="21"/>
        <end position="367"/>
    </location>
</feature>
<dbReference type="Gene3D" id="1.25.40.10">
    <property type="entry name" value="Tetratricopeptide repeat domain"/>
    <property type="match status" value="1"/>
</dbReference>
<accession>A0A1M5M917</accession>
<gene>
    <name evidence="2" type="ORF">SAMN04488109_1625</name>
</gene>
<dbReference type="Proteomes" id="UP000184212">
    <property type="component" value="Unassembled WGS sequence"/>
</dbReference>